<evidence type="ECO:0000313" key="3">
    <source>
        <dbReference type="Proteomes" id="UP001595579"/>
    </source>
</evidence>
<dbReference type="InterPro" id="IPR007139">
    <property type="entry name" value="DUF349"/>
</dbReference>
<comment type="caution">
    <text evidence="2">The sequence shown here is derived from an EMBL/GenBank/DDBJ whole genome shotgun (WGS) entry which is preliminary data.</text>
</comment>
<accession>A0ABV7LPX0</accession>
<proteinExistence type="predicted"/>
<dbReference type="EMBL" id="JBHRUG010000026">
    <property type="protein sequence ID" value="MFC3284285.1"/>
    <property type="molecule type" value="Genomic_DNA"/>
</dbReference>
<evidence type="ECO:0000256" key="1">
    <source>
        <dbReference type="SAM" id="Coils"/>
    </source>
</evidence>
<keyword evidence="3" id="KW-1185">Reference proteome</keyword>
<keyword evidence="1" id="KW-0175">Coiled coil</keyword>
<name>A0ABV7LPX0_9GAMM</name>
<protein>
    <submittedName>
        <fullName evidence="2">DUF349 domain-containing protein</fullName>
    </submittedName>
</protein>
<evidence type="ECO:0000313" key="2">
    <source>
        <dbReference type="EMBL" id="MFC3284285.1"/>
    </source>
</evidence>
<feature type="coiled-coil region" evidence="1">
    <location>
        <begin position="616"/>
        <end position="647"/>
    </location>
</feature>
<dbReference type="RefSeq" id="WP_386774124.1">
    <property type="nucleotide sequence ID" value="NZ_JBHRUG010000026.1"/>
</dbReference>
<reference evidence="3" key="1">
    <citation type="journal article" date="2019" name="Int. J. Syst. Evol. Microbiol.">
        <title>The Global Catalogue of Microorganisms (GCM) 10K type strain sequencing project: providing services to taxonomists for standard genome sequencing and annotation.</title>
        <authorList>
            <consortium name="The Broad Institute Genomics Platform"/>
            <consortium name="The Broad Institute Genome Sequencing Center for Infectious Disease"/>
            <person name="Wu L."/>
            <person name="Ma J."/>
        </authorList>
    </citation>
    <scope>NUCLEOTIDE SEQUENCE [LARGE SCALE GENOMIC DNA]</scope>
    <source>
        <strain evidence="3">CECT 7698</strain>
    </source>
</reference>
<dbReference type="Proteomes" id="UP001595579">
    <property type="component" value="Unassembled WGS sequence"/>
</dbReference>
<organism evidence="2 3">
    <name type="scientific">Litchfieldella rifensis</name>
    <dbReference type="NCBI Taxonomy" id="762643"/>
    <lineage>
        <taxon>Bacteria</taxon>
        <taxon>Pseudomonadati</taxon>
        <taxon>Pseudomonadota</taxon>
        <taxon>Gammaproteobacteria</taxon>
        <taxon>Oceanospirillales</taxon>
        <taxon>Halomonadaceae</taxon>
        <taxon>Litchfieldella</taxon>
    </lineage>
</organism>
<gene>
    <name evidence="2" type="ORF">ACFOEV_11795</name>
</gene>
<sequence length="925" mass="105758">MSGWFHRLFSPRWQHSDAHIRVQAVARLDPARAEDRHALEQLCVDDDAEVRLNALAKLNDPAQLLALLANGADSPQLRLRLVALLVGRETGIALHERLALVERLDDEALLADIAMQGDNQQLRLTALERLTDEDVLIHQACENGIAAVRHAAATRVQSEEGLVRLMRHAKRDKHVTRLARERLNQQRADAAQVAAAHAERERILQALEQHGQHAWEPLYAGRYRHLQREWEALKNLPSTEQERRYQDACLRCRKTITDHDAQLHVHEAADRQREDAAQTRQALVEALEESLHGLRLGERLSAQDIDSLRAQKRLLASRWQTLSDHHSPDDALRQRYDAALDEYERLGQAWERLGQHAAALEQALDDNDRPRLATLLDDCAWPEWLPPTALLERARRQLEQDTASEPPSHDERLEAFEHDLRELERLLQRGAFKGASRLHQSLRHRTEHLPGSRLRPHLGTLKRLGAQLAELRDWRGFVAGPKRDQLCQAIAELADDDSIVDAELDRRHRQLVKEWRELGDAAADRELSSRFRAASDRIHERLTPWREALNRQRALNLEARQALCEQLEALLEHPDPSADPDALRDIRDRAREQWRRHSPVPRDHAEAIGRRFGRIRHDLQALIDRRAQEIADAKRELIERARALQASSQSAVQCAEQAKTLQRHWRELGRAPKGEEQALWREFRDICDAIFASREAERDNRAERAKARLDAMQALIDRLDAWHPDTSREAPVLDQAIAEAEALEPLPPGRRSEGMHRRWSGILRARRERLMRLAVSEEVERWQALQPLLSAHLAADAATLAGEEAIDVDGDNTLDGDMMQAHQHRNAARHHPPPELEVEEALTRLRVHLALLAGDRISPQDDALRLAIQVERLNNGLGRELTRAEELHDVLREIFATGPVSESLWSREAGELDTLLSKLLHQSSQ</sequence>
<dbReference type="Pfam" id="PF03993">
    <property type="entry name" value="DUF349"/>
    <property type="match status" value="3"/>
</dbReference>